<feature type="domain" description="NAD-dependent epimerase/dehydratase" evidence="1">
    <location>
        <begin position="2"/>
        <end position="214"/>
    </location>
</feature>
<dbReference type="AlphaFoldDB" id="A0A5M4F9J1"/>
<keyword evidence="3" id="KW-1185">Reference proteome</keyword>
<dbReference type="EMBL" id="SDPQ02000004">
    <property type="protein sequence ID" value="KAA1394435.1"/>
    <property type="molecule type" value="Genomic_DNA"/>
</dbReference>
<sequence>MGRSSIAALHLAGHEVVGLARTPQSAAQIAATGAETCLGDVFDLDAMAAGMQGCDAVANLATKVPVGTGALRPGSLKAIDRIRLHGSRVVTEAAQRAGVERIIQQSLSFMYADLDDDWIDEHSPVDVTHATEPVVVAESNVKAIEAAGGTAVSLRFGLITGNDRNSAWLFRRAAAGRAIGLGAEQSWMHVIHPDDVGSAVVHALTAPGGVYNVGAEPVQRRDYVDTIALAAGRRHGHFLPGWVLRLGGEKLEILTRSQRVSSQLFSDRTGWHPYHPKLTPDWFDDLV</sequence>
<dbReference type="GO" id="GO:0004029">
    <property type="term" value="F:aldehyde dehydrogenase (NAD+) activity"/>
    <property type="evidence" value="ECO:0007669"/>
    <property type="project" value="TreeGrafter"/>
</dbReference>
<dbReference type="InterPro" id="IPR051783">
    <property type="entry name" value="NAD(P)-dependent_oxidoreduct"/>
</dbReference>
<evidence type="ECO:0000259" key="1">
    <source>
        <dbReference type="Pfam" id="PF01370"/>
    </source>
</evidence>
<dbReference type="PANTHER" id="PTHR48079:SF6">
    <property type="entry name" value="NAD(P)-BINDING DOMAIN-CONTAINING PROTEIN-RELATED"/>
    <property type="match status" value="1"/>
</dbReference>
<dbReference type="Pfam" id="PF01370">
    <property type="entry name" value="Epimerase"/>
    <property type="match status" value="1"/>
</dbReference>
<organism evidence="2 3">
    <name type="scientific">Aeromicrobium ginsengisoli</name>
    <dbReference type="NCBI Taxonomy" id="363867"/>
    <lineage>
        <taxon>Bacteria</taxon>
        <taxon>Bacillati</taxon>
        <taxon>Actinomycetota</taxon>
        <taxon>Actinomycetes</taxon>
        <taxon>Propionibacteriales</taxon>
        <taxon>Nocardioidaceae</taxon>
        <taxon>Aeromicrobium</taxon>
    </lineage>
</organism>
<proteinExistence type="predicted"/>
<dbReference type="OrthoDB" id="9787292at2"/>
<comment type="caution">
    <text evidence="2">The sequence shown here is derived from an EMBL/GenBank/DDBJ whole genome shotgun (WGS) entry which is preliminary data.</text>
</comment>
<gene>
    <name evidence="2" type="ORF">ESP70_019780</name>
</gene>
<reference evidence="2" key="1">
    <citation type="submission" date="2019-09" db="EMBL/GenBank/DDBJ databases">
        <authorList>
            <person name="Li J."/>
        </authorList>
    </citation>
    <scope>NUCLEOTIDE SEQUENCE [LARGE SCALE GENOMIC DNA]</scope>
    <source>
        <strain evidence="2">JCM 14732</strain>
    </source>
</reference>
<protein>
    <submittedName>
        <fullName evidence="2">NAD(P)H-binding protein</fullName>
    </submittedName>
</protein>
<evidence type="ECO:0000313" key="3">
    <source>
        <dbReference type="Proteomes" id="UP000380867"/>
    </source>
</evidence>
<dbReference type="Gene3D" id="3.40.50.720">
    <property type="entry name" value="NAD(P)-binding Rossmann-like Domain"/>
    <property type="match status" value="1"/>
</dbReference>
<dbReference type="PANTHER" id="PTHR48079">
    <property type="entry name" value="PROTEIN YEEZ"/>
    <property type="match status" value="1"/>
</dbReference>
<dbReference type="Proteomes" id="UP000380867">
    <property type="component" value="Unassembled WGS sequence"/>
</dbReference>
<evidence type="ECO:0000313" key="2">
    <source>
        <dbReference type="EMBL" id="KAA1394435.1"/>
    </source>
</evidence>
<dbReference type="InterPro" id="IPR001509">
    <property type="entry name" value="Epimerase_deHydtase"/>
</dbReference>
<dbReference type="GO" id="GO:0005737">
    <property type="term" value="C:cytoplasm"/>
    <property type="evidence" value="ECO:0007669"/>
    <property type="project" value="TreeGrafter"/>
</dbReference>
<name>A0A5M4F9J1_9ACTN</name>
<accession>A0A5M4F9J1</accession>
<dbReference type="InterPro" id="IPR036291">
    <property type="entry name" value="NAD(P)-bd_dom_sf"/>
</dbReference>
<dbReference type="SUPFAM" id="SSF51735">
    <property type="entry name" value="NAD(P)-binding Rossmann-fold domains"/>
    <property type="match status" value="1"/>
</dbReference>